<dbReference type="Proteomes" id="UP000325286">
    <property type="component" value="Chromosome"/>
</dbReference>
<gene>
    <name evidence="1" type="ORF">UC8_45430</name>
</gene>
<evidence type="ECO:0000313" key="1">
    <source>
        <dbReference type="EMBL" id="QEG42504.1"/>
    </source>
</evidence>
<dbReference type="RefSeq" id="WP_148080474.1">
    <property type="nucleotide sequence ID" value="NZ_CP042914.1"/>
</dbReference>
<organism evidence="1 2">
    <name type="scientific">Roseimaritima ulvae</name>
    <dbReference type="NCBI Taxonomy" id="980254"/>
    <lineage>
        <taxon>Bacteria</taxon>
        <taxon>Pseudomonadati</taxon>
        <taxon>Planctomycetota</taxon>
        <taxon>Planctomycetia</taxon>
        <taxon>Pirellulales</taxon>
        <taxon>Pirellulaceae</taxon>
        <taxon>Roseimaritima</taxon>
    </lineage>
</organism>
<dbReference type="AlphaFoldDB" id="A0A5B9QU18"/>
<dbReference type="Gene3D" id="3.40.50.150">
    <property type="entry name" value="Vaccinia Virus protein VP39"/>
    <property type="match status" value="1"/>
</dbReference>
<dbReference type="OrthoDB" id="240750at2"/>
<evidence type="ECO:0008006" key="3">
    <source>
        <dbReference type="Google" id="ProtNLM"/>
    </source>
</evidence>
<accession>A0A5B9QU18</accession>
<evidence type="ECO:0000313" key="2">
    <source>
        <dbReference type="Proteomes" id="UP000325286"/>
    </source>
</evidence>
<reference evidence="1 2" key="1">
    <citation type="submission" date="2019-08" db="EMBL/GenBank/DDBJ databases">
        <title>Deep-cultivation of Planctomycetes and their phenomic and genomic characterization uncovers novel biology.</title>
        <authorList>
            <person name="Wiegand S."/>
            <person name="Jogler M."/>
            <person name="Boedeker C."/>
            <person name="Pinto D."/>
            <person name="Vollmers J."/>
            <person name="Rivas-Marin E."/>
            <person name="Kohn T."/>
            <person name="Peeters S.H."/>
            <person name="Heuer A."/>
            <person name="Rast P."/>
            <person name="Oberbeckmann S."/>
            <person name="Bunk B."/>
            <person name="Jeske O."/>
            <person name="Meyerdierks A."/>
            <person name="Storesund J.E."/>
            <person name="Kallscheuer N."/>
            <person name="Luecker S."/>
            <person name="Lage O.M."/>
            <person name="Pohl T."/>
            <person name="Merkel B.J."/>
            <person name="Hornburger P."/>
            <person name="Mueller R.-W."/>
            <person name="Bruemmer F."/>
            <person name="Labrenz M."/>
            <person name="Spormann A.M."/>
            <person name="Op den Camp H."/>
            <person name="Overmann J."/>
            <person name="Amann R."/>
            <person name="Jetten M.S.M."/>
            <person name="Mascher T."/>
            <person name="Medema M.H."/>
            <person name="Devos D.P."/>
            <person name="Kaster A.-K."/>
            <person name="Ovreas L."/>
            <person name="Rohde M."/>
            <person name="Galperin M.Y."/>
            <person name="Jogler C."/>
        </authorList>
    </citation>
    <scope>NUCLEOTIDE SEQUENCE [LARGE SCALE GENOMIC DNA]</scope>
    <source>
        <strain evidence="1 2">UC8</strain>
    </source>
</reference>
<protein>
    <recommendedName>
        <fullName evidence="3">Class I SAM-dependent methyltransferase</fullName>
    </recommendedName>
</protein>
<name>A0A5B9QU18_9BACT</name>
<keyword evidence="2" id="KW-1185">Reference proteome</keyword>
<sequence length="230" mass="25758">MTTHKELPASQPAAMRPMEYDVLGQLVRDVRPENTLEVGMANGQSTIEICRAAQQIGAVNHVSIDPFQSQPDGWGGRGITAVNEAGFGDAVELIEDFDYLALPRLVTENRKFEFILLDGWHSFDFTLTDFFFADLLLATGGVVVFHDSALPAVHKVCRFVETHKAYELVSPPPSVELNSITSKIIRRAATFLKGREARKGAHLRRTRWYSLAAYRKLKDLQVGNTFFESF</sequence>
<dbReference type="InterPro" id="IPR029063">
    <property type="entry name" value="SAM-dependent_MTases_sf"/>
</dbReference>
<dbReference type="EMBL" id="CP042914">
    <property type="protein sequence ID" value="QEG42504.1"/>
    <property type="molecule type" value="Genomic_DNA"/>
</dbReference>
<dbReference type="KEGG" id="rul:UC8_45430"/>
<proteinExistence type="predicted"/>
<dbReference type="Pfam" id="PF13578">
    <property type="entry name" value="Methyltransf_24"/>
    <property type="match status" value="1"/>
</dbReference>
<dbReference type="SUPFAM" id="SSF53335">
    <property type="entry name" value="S-adenosyl-L-methionine-dependent methyltransferases"/>
    <property type="match status" value="1"/>
</dbReference>